<name>A0A2S5Z6P5_9GAMM</name>
<evidence type="ECO:0000313" key="3">
    <source>
        <dbReference type="EMBL" id="PPI83059.1"/>
    </source>
</evidence>
<sequence length="202" mass="22754">MNVHPQSFAKAVRAVKPSQEIKDRAYQVLVEGTPTLDVFQRDAPNAEKEYRVLVDLFKHAVAPTEQPMFTQLQLVSITTEFRFIKYWVFMALSLVLVDGYTMSQVGRLLGMSRQQVNIGVTKAKEKALFLGILEDAPDLETITVQIPKAIAKQVKDYEHEFASAAVKEGAQKRPVFAVLNNDDADRVEKFIDELQSIRQADG</sequence>
<gene>
    <name evidence="3" type="ORF">KEHDKFFH_16625</name>
</gene>
<keyword evidence="2" id="KW-0804">Transcription</keyword>
<evidence type="ECO:0000256" key="2">
    <source>
        <dbReference type="ARBA" id="ARBA00023163"/>
    </source>
</evidence>
<dbReference type="InterPro" id="IPR053721">
    <property type="entry name" value="Fimbrial_Adhesin_Reg"/>
</dbReference>
<keyword evidence="1" id="KW-0805">Transcription regulation</keyword>
<dbReference type="Gene3D" id="1.10.10.2690">
    <property type="match status" value="1"/>
</dbReference>
<accession>A0A2S5Z6P5</accession>
<proteinExistence type="predicted"/>
<organism evidence="3 4">
    <name type="scientific">Marinobacter maroccanus</name>
    <dbReference type="NCBI Taxonomy" id="2055143"/>
    <lineage>
        <taxon>Bacteria</taxon>
        <taxon>Pseudomonadati</taxon>
        <taxon>Pseudomonadota</taxon>
        <taxon>Gammaproteobacteria</taxon>
        <taxon>Pseudomonadales</taxon>
        <taxon>Marinobacteraceae</taxon>
        <taxon>Marinobacter</taxon>
    </lineage>
</organism>
<evidence type="ECO:0000313" key="4">
    <source>
        <dbReference type="Proteomes" id="UP000239917"/>
    </source>
</evidence>
<evidence type="ECO:0000256" key="1">
    <source>
        <dbReference type="ARBA" id="ARBA00023015"/>
    </source>
</evidence>
<dbReference type="RefSeq" id="WP_104322946.1">
    <property type="nucleotide sequence ID" value="NZ_PSSX01000018.1"/>
</dbReference>
<dbReference type="EMBL" id="PSSX01000018">
    <property type="protein sequence ID" value="PPI83059.1"/>
    <property type="molecule type" value="Genomic_DNA"/>
</dbReference>
<reference evidence="3 4" key="1">
    <citation type="submission" date="2018-01" db="EMBL/GenBank/DDBJ databases">
        <title>Complete genome sequences of the type strains of Marinobacter flavimaris and Marinobacter maroccanus.</title>
        <authorList>
            <person name="Palau M."/>
            <person name="Boujida N."/>
            <person name="Manresa A."/>
            <person name="Minana-Galbis D."/>
        </authorList>
    </citation>
    <scope>NUCLEOTIDE SEQUENCE [LARGE SCALE GENOMIC DNA]</scope>
    <source>
        <strain evidence="3 4">N4</strain>
    </source>
</reference>
<dbReference type="Proteomes" id="UP000239917">
    <property type="component" value="Unassembled WGS sequence"/>
</dbReference>
<protein>
    <submittedName>
        <fullName evidence="3">Uncharacterized protein</fullName>
    </submittedName>
</protein>
<comment type="caution">
    <text evidence="3">The sequence shown here is derived from an EMBL/GenBank/DDBJ whole genome shotgun (WGS) entry which is preliminary data.</text>
</comment>
<dbReference type="AlphaFoldDB" id="A0A2S5Z6P5"/>
<dbReference type="OrthoDB" id="9821802at2"/>
<keyword evidence="4" id="KW-1185">Reference proteome</keyword>